<organism evidence="8 9">
    <name type="scientific">Mesorhabditis spiculigera</name>
    <dbReference type="NCBI Taxonomy" id="96644"/>
    <lineage>
        <taxon>Eukaryota</taxon>
        <taxon>Metazoa</taxon>
        <taxon>Ecdysozoa</taxon>
        <taxon>Nematoda</taxon>
        <taxon>Chromadorea</taxon>
        <taxon>Rhabditida</taxon>
        <taxon>Rhabditina</taxon>
        <taxon>Rhabditomorpha</taxon>
        <taxon>Rhabditoidea</taxon>
        <taxon>Rhabditidae</taxon>
        <taxon>Mesorhabditinae</taxon>
        <taxon>Mesorhabditis</taxon>
    </lineage>
</organism>
<sequence>MDIKAITNNLAKGSDCLVSSFTGRGLAAFIDGKVELYLDCSRNDGNISFASKTVLVPCPSIGSPITRISTSPNGSQIALIGKNDIWIVRVSPQVWATSALIGSSRFMQESYLSETIRVGPKESFPSIVGNAVKWLPTSDSSKTQYISILARDRIRIYNVDESHDCPLFDIEYDGLLPNDRTMVKGESTYGLSVRIAAYCFLNQAGLYYLLAVDSEGNISACDFDVITGAITDPIPVKTPEAIPCEAVDFYHIEHANSALFDVVGLIGSGFSLVHLIAFVNDDGYVELYLQDQHRLSSDSPGDEPAVAADLLQNGTYLISTSFALLYVNCLPWIAHYLDAASSSGDQTSFSEILRVQPDTENKENGIATLTSSTPPLIIHTRSFDGSVSPNGLLLIHASPDLPTAFISHQLPAAPTATAPDTQFLEPNPRADKFHLEIETILSKVEPLTRPIPLQNEEDIIAQLTRLLAIGTANCEKQSEAARAALAHVRGIFDSLKGAVKEHQDLTTRQNAVVAQMTDNSDKLCEAKSRILSAEDRLNRIFTTACANLPLSDDEQKILQRLQAYKKDVERMEVALAKKTLELAMEGKKRLPPTRSFVSTPQGRQANTQRCVREVECLVERMDGLKSRADALANNSL</sequence>
<dbReference type="PANTHER" id="PTHR13257">
    <property type="entry name" value="NUCLEOPORIN NUP84-RELATED"/>
    <property type="match status" value="1"/>
</dbReference>
<dbReference type="Proteomes" id="UP001177023">
    <property type="component" value="Unassembled WGS sequence"/>
</dbReference>
<protein>
    <recommendedName>
        <fullName evidence="10">Nuclear pore complex protein Nup88</fullName>
    </recommendedName>
</protein>
<evidence type="ECO:0000313" key="8">
    <source>
        <dbReference type="EMBL" id="CAJ0577944.1"/>
    </source>
</evidence>
<dbReference type="GO" id="GO:0006606">
    <property type="term" value="P:protein import into nucleus"/>
    <property type="evidence" value="ECO:0007669"/>
    <property type="project" value="TreeGrafter"/>
</dbReference>
<comment type="subcellular location">
    <subcellularLocation>
        <location evidence="1">Nucleus</location>
        <location evidence="1">Nuclear pore complex</location>
    </subcellularLocation>
</comment>
<keyword evidence="9" id="KW-1185">Reference proteome</keyword>
<accession>A0AA36D106</accession>
<dbReference type="InterPro" id="IPR037700">
    <property type="entry name" value="NUP88/NUP82"/>
</dbReference>
<evidence type="ECO:0000256" key="6">
    <source>
        <dbReference type="ARBA" id="ARBA00023132"/>
    </source>
</evidence>
<evidence type="ECO:0000256" key="4">
    <source>
        <dbReference type="ARBA" id="ARBA00022927"/>
    </source>
</evidence>
<dbReference type="GO" id="GO:0000055">
    <property type="term" value="P:ribosomal large subunit export from nucleus"/>
    <property type="evidence" value="ECO:0007669"/>
    <property type="project" value="InterPro"/>
</dbReference>
<gene>
    <name evidence="8" type="ORF">MSPICULIGERA_LOCUS16208</name>
</gene>
<name>A0AA36D106_9BILA</name>
<dbReference type="AlphaFoldDB" id="A0AA36D106"/>
<dbReference type="GO" id="GO:0006406">
    <property type="term" value="P:mRNA export from nucleus"/>
    <property type="evidence" value="ECO:0007669"/>
    <property type="project" value="TreeGrafter"/>
</dbReference>
<keyword evidence="4" id="KW-0653">Protein transport</keyword>
<keyword evidence="5" id="KW-0811">Translocation</keyword>
<dbReference type="GO" id="GO:0017056">
    <property type="term" value="F:structural constituent of nuclear pore"/>
    <property type="evidence" value="ECO:0007669"/>
    <property type="project" value="InterPro"/>
</dbReference>
<evidence type="ECO:0000256" key="7">
    <source>
        <dbReference type="ARBA" id="ARBA00023242"/>
    </source>
</evidence>
<evidence type="ECO:0000256" key="3">
    <source>
        <dbReference type="ARBA" id="ARBA00022816"/>
    </source>
</evidence>
<dbReference type="GO" id="GO:0000056">
    <property type="term" value="P:ribosomal small subunit export from nucleus"/>
    <property type="evidence" value="ECO:0007669"/>
    <property type="project" value="InterPro"/>
</dbReference>
<comment type="caution">
    <text evidence="8">The sequence shown here is derived from an EMBL/GenBank/DDBJ whole genome shotgun (WGS) entry which is preliminary data.</text>
</comment>
<keyword evidence="3" id="KW-0509">mRNA transport</keyword>
<dbReference type="GO" id="GO:0005643">
    <property type="term" value="C:nuclear pore"/>
    <property type="evidence" value="ECO:0007669"/>
    <property type="project" value="UniProtKB-SubCell"/>
</dbReference>
<evidence type="ECO:0000313" key="9">
    <source>
        <dbReference type="Proteomes" id="UP001177023"/>
    </source>
</evidence>
<reference evidence="8" key="1">
    <citation type="submission" date="2023-06" db="EMBL/GenBank/DDBJ databases">
        <authorList>
            <person name="Delattre M."/>
        </authorList>
    </citation>
    <scope>NUCLEOTIDE SEQUENCE</scope>
    <source>
        <strain evidence="8">AF72</strain>
    </source>
</reference>
<keyword evidence="7" id="KW-0539">Nucleus</keyword>
<dbReference type="PANTHER" id="PTHR13257:SF0">
    <property type="entry name" value="NUCLEAR PORE COMPLEX PROTEIN NUP88"/>
    <property type="match status" value="1"/>
</dbReference>
<keyword evidence="2" id="KW-0813">Transport</keyword>
<feature type="non-terminal residue" evidence="8">
    <location>
        <position position="1"/>
    </location>
</feature>
<evidence type="ECO:0000256" key="2">
    <source>
        <dbReference type="ARBA" id="ARBA00022448"/>
    </source>
</evidence>
<evidence type="ECO:0000256" key="5">
    <source>
        <dbReference type="ARBA" id="ARBA00023010"/>
    </source>
</evidence>
<keyword evidence="6" id="KW-0906">Nuclear pore complex</keyword>
<proteinExistence type="predicted"/>
<evidence type="ECO:0000256" key="1">
    <source>
        <dbReference type="ARBA" id="ARBA00004567"/>
    </source>
</evidence>
<evidence type="ECO:0008006" key="10">
    <source>
        <dbReference type="Google" id="ProtNLM"/>
    </source>
</evidence>
<dbReference type="EMBL" id="CATQJA010002652">
    <property type="protein sequence ID" value="CAJ0577944.1"/>
    <property type="molecule type" value="Genomic_DNA"/>
</dbReference>